<reference evidence="1" key="1">
    <citation type="submission" date="2019-03" db="EMBL/GenBank/DDBJ databases">
        <authorList>
            <person name="Hao L."/>
        </authorList>
    </citation>
    <scope>NUCLEOTIDE SEQUENCE</scope>
</reference>
<dbReference type="PANTHER" id="PTHR35271:SF1">
    <property type="entry name" value="ABC TRANSPORTER, SUBSTRATE-BINDING LIPOPROTEIN"/>
    <property type="match status" value="1"/>
</dbReference>
<name>A0A485LUL4_9ZZZZ</name>
<organism evidence="1">
    <name type="scientific">anaerobic digester metagenome</name>
    <dbReference type="NCBI Taxonomy" id="1263854"/>
    <lineage>
        <taxon>unclassified sequences</taxon>
        <taxon>metagenomes</taxon>
        <taxon>ecological metagenomes</taxon>
    </lineage>
</organism>
<dbReference type="Gene3D" id="3.40.50.2300">
    <property type="match status" value="2"/>
</dbReference>
<accession>A0A485LUL4</accession>
<evidence type="ECO:0000313" key="1">
    <source>
        <dbReference type="EMBL" id="VFU11223.1"/>
    </source>
</evidence>
<proteinExistence type="predicted"/>
<dbReference type="InterPro" id="IPR007487">
    <property type="entry name" value="ABC_transpt-TYRBP-like"/>
</dbReference>
<dbReference type="SUPFAM" id="SSF53822">
    <property type="entry name" value="Periplasmic binding protein-like I"/>
    <property type="match status" value="1"/>
</dbReference>
<dbReference type="Pfam" id="PF04392">
    <property type="entry name" value="ABC_sub_bind"/>
    <property type="match status" value="1"/>
</dbReference>
<protein>
    <submittedName>
        <fullName evidence="1">ABC transporter substrate binding protein</fullName>
    </submittedName>
</protein>
<dbReference type="PANTHER" id="PTHR35271">
    <property type="entry name" value="ABC TRANSPORTER, SUBSTRATE-BINDING LIPOPROTEIN-RELATED"/>
    <property type="match status" value="1"/>
</dbReference>
<dbReference type="AlphaFoldDB" id="A0A485LUL4"/>
<dbReference type="EMBL" id="CAADRM010000002">
    <property type="protein sequence ID" value="VFU11223.1"/>
    <property type="molecule type" value="Genomic_DNA"/>
</dbReference>
<gene>
    <name evidence="1" type="ORF">SCFA_100013</name>
</gene>
<dbReference type="InterPro" id="IPR028082">
    <property type="entry name" value="Peripla_BP_I"/>
</dbReference>
<sequence length="331" mass="36206">MKYMLLCLFSLLIMFGPCRAETYSVEVLQVGNLLAFDHLYEGTVKGFEKHGLVEGKNLTIRRTVIDADAEAGLWEKVKILIKIKGAAGDIVSRKPDAVITVGTPATKYAKDRFIKAGIPLVFTGVAIPELVGCPSKTEPGKGLTGVTIYMDPLDVIRISQLALPNMKTIGIIHSDDENAVAYTEETAAKAPQLGVQVISKQVGMGDSIVPAIEEMIAQKIDAFFVPIDKYYGLRNFREAIDLGRMSHENMIPCISSITGDIKGSLLYIAPEFRTIGDLTSDQTARILNDKLKPEDIPIIRQENLIIIVDLDAAKKLGIDLPLQILQLAKTI</sequence>